<sequence length="80" mass="8468">MTSPTIDLKTAVTRDRPVTHTEGAIQVSQSELDDTTITLGFGGPWGTTYAELTPEEARAVATALEEAATDVTNQEGSTDE</sequence>
<dbReference type="PATRIC" id="fig|1227466.3.peg.313"/>
<dbReference type="Proteomes" id="UP000011509">
    <property type="component" value="Unassembled WGS sequence"/>
</dbReference>
<proteinExistence type="predicted"/>
<name>M0EXG7_9EURY</name>
<dbReference type="STRING" id="1227466.C464_01551"/>
<organism evidence="1 2">
    <name type="scientific">Halorubrum coriense DSM 10284</name>
    <dbReference type="NCBI Taxonomy" id="1227466"/>
    <lineage>
        <taxon>Archaea</taxon>
        <taxon>Methanobacteriati</taxon>
        <taxon>Methanobacteriota</taxon>
        <taxon>Stenosarchaea group</taxon>
        <taxon>Halobacteria</taxon>
        <taxon>Halobacteriales</taxon>
        <taxon>Haloferacaceae</taxon>
        <taxon>Halorubrum</taxon>
    </lineage>
</organism>
<evidence type="ECO:0000313" key="1">
    <source>
        <dbReference type="EMBL" id="ELZ51124.1"/>
    </source>
</evidence>
<dbReference type="AlphaFoldDB" id="M0EXG7"/>
<dbReference type="OrthoDB" id="385338at2157"/>
<accession>M0EXG7</accession>
<keyword evidence="2" id="KW-1185">Reference proteome</keyword>
<dbReference type="RefSeq" id="WP_006111723.1">
    <property type="nucleotide sequence ID" value="NZ_AOJL01000009.1"/>
</dbReference>
<evidence type="ECO:0000313" key="2">
    <source>
        <dbReference type="Proteomes" id="UP000011509"/>
    </source>
</evidence>
<comment type="caution">
    <text evidence="1">The sequence shown here is derived from an EMBL/GenBank/DDBJ whole genome shotgun (WGS) entry which is preliminary data.</text>
</comment>
<reference evidence="1 2" key="1">
    <citation type="journal article" date="2014" name="PLoS Genet.">
        <title>Phylogenetically driven sequencing of extremely halophilic archaea reveals strategies for static and dynamic osmo-response.</title>
        <authorList>
            <person name="Becker E.A."/>
            <person name="Seitzer P.M."/>
            <person name="Tritt A."/>
            <person name="Larsen D."/>
            <person name="Krusor M."/>
            <person name="Yao A.I."/>
            <person name="Wu D."/>
            <person name="Madern D."/>
            <person name="Eisen J.A."/>
            <person name="Darling A.E."/>
            <person name="Facciotti M.T."/>
        </authorList>
    </citation>
    <scope>NUCLEOTIDE SEQUENCE [LARGE SCALE GENOMIC DNA]</scope>
    <source>
        <strain evidence="1 2">DSM 10284</strain>
    </source>
</reference>
<protein>
    <submittedName>
        <fullName evidence="1">Uncharacterized protein</fullName>
    </submittedName>
</protein>
<gene>
    <name evidence="1" type="ORF">C464_01551</name>
</gene>
<dbReference type="EMBL" id="AOJL01000009">
    <property type="protein sequence ID" value="ELZ51124.1"/>
    <property type="molecule type" value="Genomic_DNA"/>
</dbReference>